<reference evidence="4 5" key="1">
    <citation type="submission" date="2015-09" db="EMBL/GenBank/DDBJ databases">
        <title>Sorangium comparison.</title>
        <authorList>
            <person name="Zaburannyi N."/>
            <person name="Bunk B."/>
            <person name="Overmann J."/>
            <person name="Mueller R."/>
        </authorList>
    </citation>
    <scope>NUCLEOTIDE SEQUENCE [LARGE SCALE GENOMIC DNA]</scope>
    <source>
        <strain evidence="4 5">So ce836</strain>
    </source>
</reference>
<keyword evidence="1" id="KW-0880">Kelch repeat</keyword>
<evidence type="ECO:0000313" key="4">
    <source>
        <dbReference type="EMBL" id="AUX35177.1"/>
    </source>
</evidence>
<feature type="compositionally biased region" description="Low complexity" evidence="3">
    <location>
        <begin position="731"/>
        <end position="740"/>
    </location>
</feature>
<evidence type="ECO:0000256" key="2">
    <source>
        <dbReference type="ARBA" id="ARBA00022737"/>
    </source>
</evidence>
<name>A0A4P2QXB3_SORCE</name>
<evidence type="ECO:0000256" key="1">
    <source>
        <dbReference type="ARBA" id="ARBA00022441"/>
    </source>
</evidence>
<evidence type="ECO:0000256" key="3">
    <source>
        <dbReference type="SAM" id="MobiDB-lite"/>
    </source>
</evidence>
<dbReference type="PANTHER" id="PTHR45632:SF3">
    <property type="entry name" value="KELCH-LIKE PROTEIN 32"/>
    <property type="match status" value="1"/>
</dbReference>
<dbReference type="InterPro" id="IPR006652">
    <property type="entry name" value="Kelch_1"/>
</dbReference>
<dbReference type="SUPFAM" id="SSF50965">
    <property type="entry name" value="Galactose oxidase, central domain"/>
    <property type="match status" value="2"/>
</dbReference>
<feature type="compositionally biased region" description="Gly residues" evidence="3">
    <location>
        <begin position="741"/>
        <end position="761"/>
    </location>
</feature>
<dbReference type="AlphaFoldDB" id="A0A4P2QXB3"/>
<dbReference type="Proteomes" id="UP000295497">
    <property type="component" value="Chromosome"/>
</dbReference>
<dbReference type="Gene3D" id="2.130.10.80">
    <property type="entry name" value="Galactose oxidase/kelch, beta-propeller"/>
    <property type="match status" value="4"/>
</dbReference>
<dbReference type="Pfam" id="PF01344">
    <property type="entry name" value="Kelch_1"/>
    <property type="match status" value="2"/>
</dbReference>
<keyword evidence="2" id="KW-0677">Repeat</keyword>
<organism evidence="4 5">
    <name type="scientific">Sorangium cellulosum</name>
    <name type="common">Polyangium cellulosum</name>
    <dbReference type="NCBI Taxonomy" id="56"/>
    <lineage>
        <taxon>Bacteria</taxon>
        <taxon>Pseudomonadati</taxon>
        <taxon>Myxococcota</taxon>
        <taxon>Polyangia</taxon>
        <taxon>Polyangiales</taxon>
        <taxon>Polyangiaceae</taxon>
        <taxon>Sorangium</taxon>
    </lineage>
</organism>
<feature type="region of interest" description="Disordered" evidence="3">
    <location>
        <begin position="691"/>
        <end position="888"/>
    </location>
</feature>
<protein>
    <submittedName>
        <fullName evidence="4">Uncharacterized protein</fullName>
    </submittedName>
</protein>
<feature type="compositionally biased region" description="Gly residues" evidence="3">
    <location>
        <begin position="772"/>
        <end position="792"/>
    </location>
</feature>
<feature type="compositionally biased region" description="Low complexity" evidence="3">
    <location>
        <begin position="855"/>
        <end position="888"/>
    </location>
</feature>
<sequence>MTGFSFTASIGSLRCRGLTPGAIALLSLPWTAAGCADQGGIDAVEGLRAHFPEQQQLVIGAGDGFARAADGLKPRRTDDGARAVRQELRVVLPGDGGGALRFQLPGGFEARVTELGASGEASILGTAVAYARGDGEAAFWTTTGDGGYEEWLYLPPAARSAGAPLASWRVEGAALRQRGDLVELLDTAGRPRVRVTAPAAYGAGGRPLEARLDVDGDRITLGVEGARGEPLLIDPVWTLAASMLSPREGHSATLLHDGRVLVAGGRDGGGSCMTSAELYDPASDAWTPAASMGETRCWHQAILLEDGRVLVGGGGSEERRSVEIYDPAADRWAQAAPMIDARASFPAVLLADGRVLVAGAARSDARSAEVYDPVADTWAPAASMLHPRRYHSATLLLDGRVLVAGGHLAVWPEPSRPSAEIYDPATDAWASATDMNSSHSWHTAMRLPDGRVFLLDMGSGLNTQAETYDPAAGTWTGGPGLTGLHAGLYGGPSDYALSSLGDGRVLATGGLTMDTGACGTIDSCDETIYWVLHDIVQVYDPATTVSSHLSPMQLVRISHSSTVLPDGRVLIAGGSSAPPLPPGHLPNVWLPSETIVTATTEVSSPMGTRGALCASSAECAGAPCVDGVCCDRACEGACEACSVAAGAAQDGTCSPASGASCDDGDACTEADTCVAGVCRGVPLDAGPCSGGSGDGGSGGATSSTSAASSGSGGDTGEGGHAGSTGDGGAAGATSTSAASSGSGGDTGEGGHAGSTGDGGSTGATSTSAASSGSGGDTGEGGHAGSTGDGGAAGATSTSAASSGSGGDTGEGGHAGSTGDGGSTGATSTSAASSGSGGDTGEGGHAGSTGDGGSAGATASTSAASSGSAGESADGSTACSASASVGSSRAGTSLGAAWLAALGLLAWSRRRGAHPAVARGALPSDAPSTTLS</sequence>
<feature type="compositionally biased region" description="Gly residues" evidence="3">
    <location>
        <begin position="710"/>
        <end position="730"/>
    </location>
</feature>
<dbReference type="EMBL" id="CP012672">
    <property type="protein sequence ID" value="AUX35177.1"/>
    <property type="molecule type" value="Genomic_DNA"/>
</dbReference>
<feature type="compositionally biased region" description="Gly residues" evidence="3">
    <location>
        <begin position="803"/>
        <end position="823"/>
    </location>
</feature>
<feature type="compositionally biased region" description="Low complexity" evidence="3">
    <location>
        <begin position="824"/>
        <end position="833"/>
    </location>
</feature>
<feature type="compositionally biased region" description="Gly residues" evidence="3">
    <location>
        <begin position="834"/>
        <end position="854"/>
    </location>
</feature>
<feature type="compositionally biased region" description="Low complexity" evidence="3">
    <location>
        <begin position="700"/>
        <end position="709"/>
    </location>
</feature>
<evidence type="ECO:0000313" key="5">
    <source>
        <dbReference type="Proteomes" id="UP000295497"/>
    </source>
</evidence>
<proteinExistence type="predicted"/>
<dbReference type="InterPro" id="IPR011043">
    <property type="entry name" value="Gal_Oxase/kelch_b-propeller"/>
</dbReference>
<feature type="compositionally biased region" description="Low complexity" evidence="3">
    <location>
        <begin position="762"/>
        <end position="771"/>
    </location>
</feature>
<gene>
    <name evidence="4" type="ORF">SOCE836_073660</name>
</gene>
<dbReference type="SMART" id="SM00612">
    <property type="entry name" value="Kelch"/>
    <property type="match status" value="4"/>
</dbReference>
<dbReference type="PANTHER" id="PTHR45632">
    <property type="entry name" value="LD33804P"/>
    <property type="match status" value="1"/>
</dbReference>
<dbReference type="InterPro" id="IPR037293">
    <property type="entry name" value="Gal_Oxidase_central_sf"/>
</dbReference>
<feature type="compositionally biased region" description="Low complexity" evidence="3">
    <location>
        <begin position="793"/>
        <end position="802"/>
    </location>
</feature>
<accession>A0A4P2QXB3</accession>
<dbReference type="RefSeq" id="WP_129578250.1">
    <property type="nucleotide sequence ID" value="NZ_CP012672.1"/>
</dbReference>